<dbReference type="AlphaFoldDB" id="A0A1I1R626"/>
<dbReference type="STRING" id="1164594.SAMN05216204_12142"/>
<dbReference type="PANTHER" id="PTHR48111">
    <property type="entry name" value="REGULATOR OF RPOS"/>
    <property type="match status" value="1"/>
</dbReference>
<reference evidence="11" key="1">
    <citation type="submission" date="2016-10" db="EMBL/GenBank/DDBJ databases">
        <authorList>
            <person name="Varghese N."/>
            <person name="Submissions S."/>
        </authorList>
    </citation>
    <scope>NUCLEOTIDE SEQUENCE [LARGE SCALE GENOMIC DNA]</scope>
    <source>
        <strain evidence="11">CGMCC 1.12041</strain>
    </source>
</reference>
<evidence type="ECO:0000313" key="11">
    <source>
        <dbReference type="Proteomes" id="UP000198639"/>
    </source>
</evidence>
<evidence type="ECO:0000256" key="1">
    <source>
        <dbReference type="ARBA" id="ARBA00022553"/>
    </source>
</evidence>
<dbReference type="Gene3D" id="6.10.250.690">
    <property type="match status" value="1"/>
</dbReference>
<dbReference type="InterPro" id="IPR001867">
    <property type="entry name" value="OmpR/PhoB-type_DNA-bd"/>
</dbReference>
<dbReference type="FunFam" id="3.40.50.2300:FF:000001">
    <property type="entry name" value="DNA-binding response regulator PhoB"/>
    <property type="match status" value="1"/>
</dbReference>
<dbReference type="OrthoDB" id="9802426at2"/>
<keyword evidence="5" id="KW-0804">Transcription</keyword>
<dbReference type="InterPro" id="IPR011006">
    <property type="entry name" value="CheY-like_superfamily"/>
</dbReference>
<dbReference type="PANTHER" id="PTHR48111:SF22">
    <property type="entry name" value="REGULATOR OF RPOS"/>
    <property type="match status" value="1"/>
</dbReference>
<dbReference type="GO" id="GO:0000976">
    <property type="term" value="F:transcription cis-regulatory region binding"/>
    <property type="evidence" value="ECO:0007669"/>
    <property type="project" value="TreeGrafter"/>
</dbReference>
<dbReference type="InterPro" id="IPR039420">
    <property type="entry name" value="WalR-like"/>
</dbReference>
<dbReference type="Gene3D" id="1.10.10.10">
    <property type="entry name" value="Winged helix-like DNA-binding domain superfamily/Winged helix DNA-binding domain"/>
    <property type="match status" value="1"/>
</dbReference>
<keyword evidence="11" id="KW-1185">Reference proteome</keyword>
<evidence type="ECO:0000256" key="4">
    <source>
        <dbReference type="ARBA" id="ARBA00023125"/>
    </source>
</evidence>
<dbReference type="Pfam" id="PF00486">
    <property type="entry name" value="Trans_reg_C"/>
    <property type="match status" value="1"/>
</dbReference>
<evidence type="ECO:0000259" key="9">
    <source>
        <dbReference type="PROSITE" id="PS51755"/>
    </source>
</evidence>
<dbReference type="Proteomes" id="UP000198639">
    <property type="component" value="Unassembled WGS sequence"/>
</dbReference>
<dbReference type="Gene3D" id="3.40.50.2300">
    <property type="match status" value="1"/>
</dbReference>
<gene>
    <name evidence="10" type="ORF">SAMN05216204_12142</name>
</gene>
<keyword evidence="2" id="KW-0902">Two-component regulatory system</keyword>
<keyword evidence="3" id="KW-0805">Transcription regulation</keyword>
<evidence type="ECO:0000259" key="8">
    <source>
        <dbReference type="PROSITE" id="PS50110"/>
    </source>
</evidence>
<evidence type="ECO:0000256" key="3">
    <source>
        <dbReference type="ARBA" id="ARBA00023015"/>
    </source>
</evidence>
<dbReference type="EMBL" id="FOLD01000021">
    <property type="protein sequence ID" value="SFD29776.1"/>
    <property type="molecule type" value="Genomic_DNA"/>
</dbReference>
<evidence type="ECO:0000313" key="10">
    <source>
        <dbReference type="EMBL" id="SFD29776.1"/>
    </source>
</evidence>
<dbReference type="GO" id="GO:0005829">
    <property type="term" value="C:cytosol"/>
    <property type="evidence" value="ECO:0007669"/>
    <property type="project" value="TreeGrafter"/>
</dbReference>
<keyword evidence="1 6" id="KW-0597">Phosphoprotein</keyword>
<dbReference type="PROSITE" id="PS50110">
    <property type="entry name" value="RESPONSE_REGULATORY"/>
    <property type="match status" value="1"/>
</dbReference>
<dbReference type="Pfam" id="PF00072">
    <property type="entry name" value="Response_reg"/>
    <property type="match status" value="1"/>
</dbReference>
<evidence type="ECO:0000256" key="2">
    <source>
        <dbReference type="ARBA" id="ARBA00023012"/>
    </source>
</evidence>
<feature type="domain" description="OmpR/PhoB-type" evidence="9">
    <location>
        <begin position="126"/>
        <end position="223"/>
    </location>
</feature>
<keyword evidence="4 7" id="KW-0238">DNA-binding</keyword>
<evidence type="ECO:0000256" key="7">
    <source>
        <dbReference type="PROSITE-ProRule" id="PRU01091"/>
    </source>
</evidence>
<feature type="domain" description="Response regulatory" evidence="8">
    <location>
        <begin position="2"/>
        <end position="117"/>
    </location>
</feature>
<dbReference type="InterPro" id="IPR001789">
    <property type="entry name" value="Sig_transdc_resp-reg_receiver"/>
</dbReference>
<dbReference type="GO" id="GO:0000156">
    <property type="term" value="F:phosphorelay response regulator activity"/>
    <property type="evidence" value="ECO:0007669"/>
    <property type="project" value="TreeGrafter"/>
</dbReference>
<dbReference type="RefSeq" id="WP_091875724.1">
    <property type="nucleotide sequence ID" value="NZ_FOLD01000021.1"/>
</dbReference>
<protein>
    <submittedName>
        <fullName evidence="10">DNA-binding response regulator, OmpR family, contains REC and winged-helix (WHTH) domain</fullName>
    </submittedName>
</protein>
<dbReference type="SMART" id="SM00862">
    <property type="entry name" value="Trans_reg_C"/>
    <property type="match status" value="1"/>
</dbReference>
<sequence length="228" mass="25045">MRILIIEDNPDILANLFGFLEPRGHTLDCATNGFAGLSFAAEGTYDAIVLDVMLPGLNGVDLCRRLRTEMNNATPVLMLTARDTLEDKVNGFTSGADDYLVKPFSLVELEVRLQALVRRAKGLTETSTLVVGDLHFDCKSFHATRAGRPLSLTKTGFIILGCLMRASPAVVSREELEYAIWGDNRPQSDALRTHIHALRQTLDKSETAPMLQTVSGIGFKLIVNNETL</sequence>
<accession>A0A1I1R626</accession>
<dbReference type="SMART" id="SM00448">
    <property type="entry name" value="REC"/>
    <property type="match status" value="1"/>
</dbReference>
<organism evidence="10 11">
    <name type="scientific">Massilia yuzhufengensis</name>
    <dbReference type="NCBI Taxonomy" id="1164594"/>
    <lineage>
        <taxon>Bacteria</taxon>
        <taxon>Pseudomonadati</taxon>
        <taxon>Pseudomonadota</taxon>
        <taxon>Betaproteobacteria</taxon>
        <taxon>Burkholderiales</taxon>
        <taxon>Oxalobacteraceae</taxon>
        <taxon>Telluria group</taxon>
        <taxon>Massilia</taxon>
    </lineage>
</organism>
<dbReference type="GO" id="GO:0006355">
    <property type="term" value="P:regulation of DNA-templated transcription"/>
    <property type="evidence" value="ECO:0007669"/>
    <property type="project" value="InterPro"/>
</dbReference>
<feature type="DNA-binding region" description="OmpR/PhoB-type" evidence="7">
    <location>
        <begin position="126"/>
        <end position="223"/>
    </location>
</feature>
<name>A0A1I1R626_9BURK</name>
<evidence type="ECO:0000256" key="5">
    <source>
        <dbReference type="ARBA" id="ARBA00023163"/>
    </source>
</evidence>
<dbReference type="SUPFAM" id="SSF52172">
    <property type="entry name" value="CheY-like"/>
    <property type="match status" value="1"/>
</dbReference>
<dbReference type="CDD" id="cd00383">
    <property type="entry name" value="trans_reg_C"/>
    <property type="match status" value="1"/>
</dbReference>
<proteinExistence type="predicted"/>
<dbReference type="PROSITE" id="PS51755">
    <property type="entry name" value="OMPR_PHOB"/>
    <property type="match status" value="1"/>
</dbReference>
<dbReference type="InterPro" id="IPR036388">
    <property type="entry name" value="WH-like_DNA-bd_sf"/>
</dbReference>
<feature type="modified residue" description="4-aspartylphosphate" evidence="6">
    <location>
        <position position="51"/>
    </location>
</feature>
<dbReference type="GO" id="GO:0032993">
    <property type="term" value="C:protein-DNA complex"/>
    <property type="evidence" value="ECO:0007669"/>
    <property type="project" value="TreeGrafter"/>
</dbReference>
<evidence type="ECO:0000256" key="6">
    <source>
        <dbReference type="PROSITE-ProRule" id="PRU00169"/>
    </source>
</evidence>